<reference evidence="3 6" key="2">
    <citation type="submission" date="2019-07" db="EMBL/GenBank/DDBJ databases">
        <title>Whole genome shotgun sequence of Halomonas cupida NBRC 102219.</title>
        <authorList>
            <person name="Hosoyama A."/>
            <person name="Uohara A."/>
            <person name="Ohji S."/>
            <person name="Ichikawa N."/>
        </authorList>
    </citation>
    <scope>NUCLEOTIDE SEQUENCE [LARGE SCALE GENOMIC DNA]</scope>
    <source>
        <strain evidence="3 6">NBRC 102219</strain>
    </source>
</reference>
<keyword evidence="6" id="KW-1185">Reference proteome</keyword>
<feature type="domain" description="DUF4399" evidence="2">
    <location>
        <begin position="55"/>
        <end position="147"/>
    </location>
</feature>
<evidence type="ECO:0000313" key="3">
    <source>
        <dbReference type="EMBL" id="GEN24897.1"/>
    </source>
</evidence>
<reference evidence="4 5" key="1">
    <citation type="submission" date="2016-11" db="EMBL/GenBank/DDBJ databases">
        <authorList>
            <person name="Jaros S."/>
            <person name="Januszkiewicz K."/>
            <person name="Wedrychowicz H."/>
        </authorList>
    </citation>
    <scope>NUCLEOTIDE SEQUENCE [LARGE SCALE GENOMIC DNA]</scope>
    <source>
        <strain evidence="4 5">DSM 4740</strain>
    </source>
</reference>
<dbReference type="RefSeq" id="WP_073435560.1">
    <property type="nucleotide sequence ID" value="NZ_BJXU01000117.1"/>
</dbReference>
<evidence type="ECO:0000259" key="2">
    <source>
        <dbReference type="Pfam" id="PF14347"/>
    </source>
</evidence>
<feature type="signal peptide" evidence="1">
    <location>
        <begin position="1"/>
        <end position="24"/>
    </location>
</feature>
<dbReference type="Proteomes" id="UP000184123">
    <property type="component" value="Unassembled WGS sequence"/>
</dbReference>
<name>A0A1M7H866_9GAMM</name>
<organism evidence="4 5">
    <name type="scientific">Halomonas cupida</name>
    <dbReference type="NCBI Taxonomy" id="44933"/>
    <lineage>
        <taxon>Bacteria</taxon>
        <taxon>Pseudomonadati</taxon>
        <taxon>Pseudomonadota</taxon>
        <taxon>Gammaproteobacteria</taxon>
        <taxon>Oceanospirillales</taxon>
        <taxon>Halomonadaceae</taxon>
        <taxon>Halomonas</taxon>
    </lineage>
</organism>
<proteinExistence type="predicted"/>
<evidence type="ECO:0000313" key="5">
    <source>
        <dbReference type="Proteomes" id="UP000184123"/>
    </source>
</evidence>
<evidence type="ECO:0000313" key="4">
    <source>
        <dbReference type="EMBL" id="SHM24781.1"/>
    </source>
</evidence>
<dbReference type="EMBL" id="BJXU01000117">
    <property type="protein sequence ID" value="GEN24897.1"/>
    <property type="molecule type" value="Genomic_DNA"/>
</dbReference>
<dbReference type="InterPro" id="IPR025512">
    <property type="entry name" value="DUF4399"/>
</dbReference>
<evidence type="ECO:0000256" key="1">
    <source>
        <dbReference type="SAM" id="SignalP"/>
    </source>
</evidence>
<keyword evidence="1" id="KW-0732">Signal</keyword>
<dbReference type="EMBL" id="FRCA01000006">
    <property type="protein sequence ID" value="SHM24781.1"/>
    <property type="molecule type" value="Genomic_DNA"/>
</dbReference>
<sequence>MRFTTRILPVVLGTALVLPALTQAAELERLTAPEGASVYMISPQDGAVVSSPVTIRMGLEGMGVAPAGVEAEATGHHHLLIDTPLDEVDLSEALPATDNMVHFGGGQTETSIELEPGEHQLQLLFNDYRHVSFDPPLASDVITITVE</sequence>
<dbReference type="AlphaFoldDB" id="A0A1M7H866"/>
<accession>A0A1M7H866</accession>
<feature type="chain" id="PRO_5013359910" evidence="1">
    <location>
        <begin position="25"/>
        <end position="147"/>
    </location>
</feature>
<dbReference type="Pfam" id="PF14347">
    <property type="entry name" value="DUF4399"/>
    <property type="match status" value="1"/>
</dbReference>
<evidence type="ECO:0000313" key="6">
    <source>
        <dbReference type="Proteomes" id="UP000321726"/>
    </source>
</evidence>
<dbReference type="OrthoDB" id="531568at2"/>
<dbReference type="Proteomes" id="UP000321726">
    <property type="component" value="Unassembled WGS sequence"/>
</dbReference>
<gene>
    <name evidence="3" type="ORF">HCU01_28460</name>
    <name evidence="4" type="ORF">SAMN05660971_02528</name>
</gene>
<protein>
    <submittedName>
        <fullName evidence="3">Rod shape-determining protein RodA</fullName>
    </submittedName>
</protein>